<feature type="compositionally biased region" description="Polar residues" evidence="1">
    <location>
        <begin position="1"/>
        <end position="21"/>
    </location>
</feature>
<organism evidence="2 3">
    <name type="scientific">Lentinus brumalis</name>
    <dbReference type="NCBI Taxonomy" id="2498619"/>
    <lineage>
        <taxon>Eukaryota</taxon>
        <taxon>Fungi</taxon>
        <taxon>Dikarya</taxon>
        <taxon>Basidiomycota</taxon>
        <taxon>Agaricomycotina</taxon>
        <taxon>Agaricomycetes</taxon>
        <taxon>Polyporales</taxon>
        <taxon>Polyporaceae</taxon>
        <taxon>Lentinus</taxon>
    </lineage>
</organism>
<gene>
    <name evidence="2" type="ORF">OH76DRAFT_4368</name>
</gene>
<dbReference type="Proteomes" id="UP000256964">
    <property type="component" value="Unassembled WGS sequence"/>
</dbReference>
<evidence type="ECO:0000313" key="2">
    <source>
        <dbReference type="EMBL" id="RDX56987.1"/>
    </source>
</evidence>
<evidence type="ECO:0000313" key="3">
    <source>
        <dbReference type="Proteomes" id="UP000256964"/>
    </source>
</evidence>
<evidence type="ECO:0000256" key="1">
    <source>
        <dbReference type="SAM" id="MobiDB-lite"/>
    </source>
</evidence>
<protein>
    <submittedName>
        <fullName evidence="2">Uncharacterized protein</fullName>
    </submittedName>
</protein>
<proteinExistence type="predicted"/>
<sequence>MYRSLDSPSSKDQATPSQATPSRGPPRLELLSGDLSDVHEFARRWSIPVNKLIVRDMSEGLSADRTRKLLLFICSCLSPQKLHLYLSEEGCRRYKDVFEALREGRNFTETLISTRCIVVIPRTVTMGTPQPPLQIKDPDAPDSASDTLVTPLHNTVAAWQAGRSSVGRAFVKQRESAFDS</sequence>
<reference evidence="2 3" key="1">
    <citation type="journal article" date="2018" name="Biotechnol. Biofuels">
        <title>Integrative visual omics of the white-rot fungus Polyporus brumalis exposes the biotechnological potential of its oxidative enzymes for delignifying raw plant biomass.</title>
        <authorList>
            <person name="Miyauchi S."/>
            <person name="Rancon A."/>
            <person name="Drula E."/>
            <person name="Hage H."/>
            <person name="Chaduli D."/>
            <person name="Favel A."/>
            <person name="Grisel S."/>
            <person name="Henrissat B."/>
            <person name="Herpoel-Gimbert I."/>
            <person name="Ruiz-Duenas F.J."/>
            <person name="Chevret D."/>
            <person name="Hainaut M."/>
            <person name="Lin J."/>
            <person name="Wang M."/>
            <person name="Pangilinan J."/>
            <person name="Lipzen A."/>
            <person name="Lesage-Meessen L."/>
            <person name="Navarro D."/>
            <person name="Riley R."/>
            <person name="Grigoriev I.V."/>
            <person name="Zhou S."/>
            <person name="Raouche S."/>
            <person name="Rosso M.N."/>
        </authorList>
    </citation>
    <scope>NUCLEOTIDE SEQUENCE [LARGE SCALE GENOMIC DNA]</scope>
    <source>
        <strain evidence="2 3">BRFM 1820</strain>
    </source>
</reference>
<feature type="region of interest" description="Disordered" evidence="1">
    <location>
        <begin position="1"/>
        <end position="29"/>
    </location>
</feature>
<dbReference type="AlphaFoldDB" id="A0A371DWR1"/>
<dbReference type="EMBL" id="KZ857379">
    <property type="protein sequence ID" value="RDX56987.1"/>
    <property type="molecule type" value="Genomic_DNA"/>
</dbReference>
<name>A0A371DWR1_9APHY</name>
<keyword evidence="3" id="KW-1185">Reference proteome</keyword>
<accession>A0A371DWR1</accession>